<dbReference type="Proteomes" id="UP000009026">
    <property type="component" value="Chromosome"/>
</dbReference>
<accession>A0A0H4XMZ7</accession>
<evidence type="ECO:0000313" key="2">
    <source>
        <dbReference type="Proteomes" id="UP000009026"/>
    </source>
</evidence>
<proteinExistence type="predicted"/>
<sequence length="280" mass="28930">MVSCVLLGLSPGCGPGDTTPDPGLQTDDAETVDLDNLRIGVTGKAALLPEAQQWLDARGLAAPSLNAAPVTLAEPLRLAVNDPNATFGTSPVSEDGSFTVSDVPVREMHLSLTAGLEAAGLVRSHTLIYDSAFTGARPRTDLVDVRVWGVPEAFHDALSTAVGESAIRGHTGNLAATLRDAGFVLGRVVDAAGQPVSGARLTPDREDLAGRIYYPSADLAASGQEGTGPQGLFVYVHSGVDADTFLLSVTGMEAYVPRNVGVAPGWGMVLTVHPGLYPPP</sequence>
<reference evidence="1 2" key="1">
    <citation type="journal article" date="2016" name="PLoS ONE">
        <title>Complete Genome Sequence and Comparative Genomics of a Novel Myxobacterium Myxococcus hansupus.</title>
        <authorList>
            <person name="Sharma G."/>
            <person name="Narwani T."/>
            <person name="Subramanian S."/>
        </authorList>
    </citation>
    <scope>NUCLEOTIDE SEQUENCE [LARGE SCALE GENOMIC DNA]</scope>
    <source>
        <strain evidence="2">mixupus</strain>
    </source>
</reference>
<protein>
    <submittedName>
        <fullName evidence="1">Uncharacterized protein</fullName>
    </submittedName>
</protein>
<dbReference type="KEGG" id="mym:A176_006654"/>
<dbReference type="PATRIC" id="fig|1297742.4.peg.6751"/>
<gene>
    <name evidence="1" type="ORF">A176_006654</name>
</gene>
<dbReference type="AlphaFoldDB" id="A0A0H4XMZ7"/>
<evidence type="ECO:0000313" key="1">
    <source>
        <dbReference type="EMBL" id="AKQ69742.1"/>
    </source>
</evidence>
<keyword evidence="2" id="KW-1185">Reference proteome</keyword>
<name>A0A0H4XMZ7_9BACT</name>
<organism evidence="1 2">
    <name type="scientific">Pseudomyxococcus hansupus</name>
    <dbReference type="NCBI Taxonomy" id="1297742"/>
    <lineage>
        <taxon>Bacteria</taxon>
        <taxon>Pseudomonadati</taxon>
        <taxon>Myxococcota</taxon>
        <taxon>Myxococcia</taxon>
        <taxon>Myxococcales</taxon>
        <taxon>Cystobacterineae</taxon>
        <taxon>Myxococcaceae</taxon>
        <taxon>Pseudomyxococcus</taxon>
    </lineage>
</organism>
<dbReference type="EMBL" id="CP012109">
    <property type="protein sequence ID" value="AKQ69742.1"/>
    <property type="molecule type" value="Genomic_DNA"/>
</dbReference>